<sequence>MKHAYFTRLQVTVLSTGALLLLLFANGCKKSFDDYIFEGIFSDYDGLTVELKEEDGPKGWPSAKITKLSKVPCTWCKVGEPYITDIKRVNESAWSGKVHKDFTSNTLVPATIRVSATAMYINPEGLSERFFAPPSSNWPGGTTTSGSTTSSTTSGSTTSGSTTSGTTSGSTTSGTTSGSTTSGTTSLTLLDVVVSGNDYELKGYSFTVPTGAKTLTVTTLESSAAYRNTADLFVRRGSAPVVVGPKPPTYTPAYSWTADCAGIKPNREDEVCSFTNPSSGTWYASLYGYNTYFSSRLLVTYTK</sequence>
<evidence type="ECO:0000313" key="2">
    <source>
        <dbReference type="EMBL" id="KAA9327620.1"/>
    </source>
</evidence>
<dbReference type="InterPro" id="IPR007280">
    <property type="entry name" value="Peptidase_C_arc/bac"/>
</dbReference>
<dbReference type="Proteomes" id="UP000326380">
    <property type="component" value="Unassembled WGS sequence"/>
</dbReference>
<organism evidence="2 3">
    <name type="scientific">Hymenobacter busanensis</name>
    <dbReference type="NCBI Taxonomy" id="2607656"/>
    <lineage>
        <taxon>Bacteria</taxon>
        <taxon>Pseudomonadati</taxon>
        <taxon>Bacteroidota</taxon>
        <taxon>Cytophagia</taxon>
        <taxon>Cytophagales</taxon>
        <taxon>Hymenobacteraceae</taxon>
        <taxon>Hymenobacter</taxon>
    </lineage>
</organism>
<dbReference type="RefSeq" id="WP_151080067.1">
    <property type="nucleotide sequence ID" value="NZ_CP047647.1"/>
</dbReference>
<dbReference type="EMBL" id="VTWU01000006">
    <property type="protein sequence ID" value="KAA9327620.1"/>
    <property type="molecule type" value="Genomic_DNA"/>
</dbReference>
<keyword evidence="3" id="KW-1185">Reference proteome</keyword>
<accession>A0A7L4ZSH6</accession>
<dbReference type="Gene3D" id="2.60.120.380">
    <property type="match status" value="1"/>
</dbReference>
<evidence type="ECO:0000256" key="1">
    <source>
        <dbReference type="SAM" id="MobiDB-lite"/>
    </source>
</evidence>
<name>A0A7L4ZSH6_9BACT</name>
<feature type="region of interest" description="Disordered" evidence="1">
    <location>
        <begin position="131"/>
        <end position="182"/>
    </location>
</feature>
<proteinExistence type="predicted"/>
<dbReference type="AlphaFoldDB" id="A0A7L4ZSH6"/>
<reference evidence="2 3" key="1">
    <citation type="submission" date="2019-09" db="EMBL/GenBank/DDBJ databases">
        <title>Genome sequence of Hymenobacter sp. M3.</title>
        <authorList>
            <person name="Srinivasan S."/>
        </authorList>
    </citation>
    <scope>NUCLEOTIDE SEQUENCE [LARGE SCALE GENOMIC DNA]</scope>
    <source>
        <strain evidence="2 3">M3</strain>
    </source>
</reference>
<gene>
    <name evidence="2" type="ORF">F0P96_16720</name>
</gene>
<feature type="compositionally biased region" description="Low complexity" evidence="1">
    <location>
        <begin position="140"/>
        <end position="182"/>
    </location>
</feature>
<evidence type="ECO:0000313" key="3">
    <source>
        <dbReference type="Proteomes" id="UP000326380"/>
    </source>
</evidence>
<comment type="caution">
    <text evidence="2">The sequence shown here is derived from an EMBL/GenBank/DDBJ whole genome shotgun (WGS) entry which is preliminary data.</text>
</comment>
<protein>
    <submittedName>
        <fullName evidence="2">Uncharacterized protein</fullName>
    </submittedName>
</protein>
<dbReference type="Pfam" id="PF04151">
    <property type="entry name" value="PPC"/>
    <property type="match status" value="1"/>
</dbReference>